<proteinExistence type="predicted"/>
<protein>
    <submittedName>
        <fullName evidence="3">Response regulator</fullName>
    </submittedName>
</protein>
<feature type="modified residue" description="4-aspartylphosphate" evidence="1">
    <location>
        <position position="58"/>
    </location>
</feature>
<dbReference type="GO" id="GO:0000160">
    <property type="term" value="P:phosphorelay signal transduction system"/>
    <property type="evidence" value="ECO:0007669"/>
    <property type="project" value="InterPro"/>
</dbReference>
<dbReference type="EMBL" id="CP047650">
    <property type="protein sequence ID" value="QHI96884.1"/>
    <property type="molecule type" value="Genomic_DNA"/>
</dbReference>
<accession>A0A857IZ66</accession>
<reference evidence="3 4" key="1">
    <citation type="submission" date="2020-01" db="EMBL/GenBank/DDBJ databases">
        <title>Genome sequencing of strain KACC 21265.</title>
        <authorList>
            <person name="Heo J."/>
            <person name="Kim S.-J."/>
            <person name="Kim J.-S."/>
            <person name="Hong S.-B."/>
            <person name="Kwon S.-W."/>
        </authorList>
    </citation>
    <scope>NUCLEOTIDE SEQUENCE [LARGE SCALE GENOMIC DNA]</scope>
    <source>
        <strain evidence="3 4">KACC 21265</strain>
    </source>
</reference>
<organism evidence="3 4">
    <name type="scientific">Xylophilus rhododendri</name>
    <dbReference type="NCBI Taxonomy" id="2697032"/>
    <lineage>
        <taxon>Bacteria</taxon>
        <taxon>Pseudomonadati</taxon>
        <taxon>Pseudomonadota</taxon>
        <taxon>Betaproteobacteria</taxon>
        <taxon>Burkholderiales</taxon>
        <taxon>Xylophilus</taxon>
    </lineage>
</organism>
<evidence type="ECO:0000313" key="4">
    <source>
        <dbReference type="Proteomes" id="UP000464787"/>
    </source>
</evidence>
<dbReference type="SMART" id="SM00448">
    <property type="entry name" value="REC"/>
    <property type="match status" value="1"/>
</dbReference>
<dbReference type="PROSITE" id="PS50110">
    <property type="entry name" value="RESPONSE_REGULATORY"/>
    <property type="match status" value="1"/>
</dbReference>
<keyword evidence="1" id="KW-0597">Phosphoprotein</keyword>
<dbReference type="InterPro" id="IPR011006">
    <property type="entry name" value="CheY-like_superfamily"/>
</dbReference>
<gene>
    <name evidence="3" type="ORF">GT347_02095</name>
</gene>
<dbReference type="Pfam" id="PF00072">
    <property type="entry name" value="Response_reg"/>
    <property type="match status" value="1"/>
</dbReference>
<dbReference type="Proteomes" id="UP000464787">
    <property type="component" value="Chromosome"/>
</dbReference>
<feature type="domain" description="Response regulatory" evidence="2">
    <location>
        <begin position="4"/>
        <end position="123"/>
    </location>
</feature>
<dbReference type="RefSeq" id="WP_160550402.1">
    <property type="nucleotide sequence ID" value="NZ_CP047650.1"/>
</dbReference>
<sequence length="124" mass="13860">MTLRTYLIEDEADARDTLATLLQQQVPGLEIVGWGDNERSVTHWLSTNDRNWDLAVVDLQLREGSGYAALSWCATRLPEQKVVVLSAMVSDEVRQRCLDARADAVFDKTSEMDELVAFCKAQAG</sequence>
<dbReference type="InterPro" id="IPR001789">
    <property type="entry name" value="Sig_transdc_resp-reg_receiver"/>
</dbReference>
<dbReference type="Gene3D" id="3.40.50.2300">
    <property type="match status" value="1"/>
</dbReference>
<name>A0A857IZ66_9BURK</name>
<evidence type="ECO:0000313" key="3">
    <source>
        <dbReference type="EMBL" id="QHI96884.1"/>
    </source>
</evidence>
<dbReference type="AlphaFoldDB" id="A0A857IZ66"/>
<dbReference type="KEGG" id="xyk:GT347_02095"/>
<evidence type="ECO:0000259" key="2">
    <source>
        <dbReference type="PROSITE" id="PS50110"/>
    </source>
</evidence>
<keyword evidence="4" id="KW-1185">Reference proteome</keyword>
<dbReference type="SUPFAM" id="SSF52172">
    <property type="entry name" value="CheY-like"/>
    <property type="match status" value="1"/>
</dbReference>
<evidence type="ECO:0000256" key="1">
    <source>
        <dbReference type="PROSITE-ProRule" id="PRU00169"/>
    </source>
</evidence>